<protein>
    <submittedName>
        <fullName evidence="1">Uncharacterized protein</fullName>
    </submittedName>
</protein>
<proteinExistence type="predicted"/>
<dbReference type="EMBL" id="MHRP01000026">
    <property type="protein sequence ID" value="OHA26817.1"/>
    <property type="molecule type" value="Genomic_DNA"/>
</dbReference>
<dbReference type="AlphaFoldDB" id="A0A1G2MSC4"/>
<reference evidence="1 2" key="1">
    <citation type="journal article" date="2016" name="Nat. Commun.">
        <title>Thousands of microbial genomes shed light on interconnected biogeochemical processes in an aquifer system.</title>
        <authorList>
            <person name="Anantharaman K."/>
            <person name="Brown C.T."/>
            <person name="Hug L.A."/>
            <person name="Sharon I."/>
            <person name="Castelle C.J."/>
            <person name="Probst A.J."/>
            <person name="Thomas B.C."/>
            <person name="Singh A."/>
            <person name="Wilkins M.J."/>
            <person name="Karaoz U."/>
            <person name="Brodie E.L."/>
            <person name="Williams K.H."/>
            <person name="Hubbard S.S."/>
            <person name="Banfield J.F."/>
        </authorList>
    </citation>
    <scope>NUCLEOTIDE SEQUENCE [LARGE SCALE GENOMIC DNA]</scope>
</reference>
<gene>
    <name evidence="1" type="ORF">A3D56_02715</name>
</gene>
<accession>A0A1G2MSC4</accession>
<comment type="caution">
    <text evidence="1">The sequence shown here is derived from an EMBL/GenBank/DDBJ whole genome shotgun (WGS) entry which is preliminary data.</text>
</comment>
<evidence type="ECO:0000313" key="2">
    <source>
        <dbReference type="Proteomes" id="UP000177943"/>
    </source>
</evidence>
<name>A0A1G2MSC4_9BACT</name>
<organism evidence="1 2">
    <name type="scientific">Candidatus Taylorbacteria bacterium RIFCSPHIGHO2_02_FULL_45_35</name>
    <dbReference type="NCBI Taxonomy" id="1802311"/>
    <lineage>
        <taxon>Bacteria</taxon>
        <taxon>Candidatus Tayloriibacteriota</taxon>
    </lineage>
</organism>
<dbReference type="Proteomes" id="UP000177943">
    <property type="component" value="Unassembled WGS sequence"/>
</dbReference>
<evidence type="ECO:0000313" key="1">
    <source>
        <dbReference type="EMBL" id="OHA26817.1"/>
    </source>
</evidence>
<sequence length="59" mass="6459">MSKINNNFFQIMSLGYPNAQISPAKISSLVDDACIASSRFAFFGGNLSICLSHYYSNGF</sequence>